<dbReference type="RefSeq" id="WP_341610903.1">
    <property type="nucleotide sequence ID" value="NZ_JBBWSC010000001.1"/>
</dbReference>
<evidence type="ECO:0000313" key="2">
    <source>
        <dbReference type="Proteomes" id="UP001380601"/>
    </source>
</evidence>
<comment type="caution">
    <text evidence="1">The sequence shown here is derived from an EMBL/GenBank/DDBJ whole genome shotgun (WGS) entry which is preliminary data.</text>
</comment>
<gene>
    <name evidence="1" type="ORF">AADA34_00450</name>
</gene>
<dbReference type="EMBL" id="JBBWSC010000001">
    <property type="protein sequence ID" value="MEL0537191.1"/>
    <property type="molecule type" value="Genomic_DNA"/>
</dbReference>
<organism evidence="1 2">
    <name type="scientific">Staphylococcus debuckii</name>
    <dbReference type="NCBI Taxonomy" id="2044912"/>
    <lineage>
        <taxon>Bacteria</taxon>
        <taxon>Bacillati</taxon>
        <taxon>Bacillota</taxon>
        <taxon>Bacilli</taxon>
        <taxon>Bacillales</taxon>
        <taxon>Staphylococcaceae</taxon>
        <taxon>Staphylococcus</taxon>
    </lineage>
</organism>
<proteinExistence type="predicted"/>
<reference evidence="1 2" key="1">
    <citation type="submission" date="2024-04" db="EMBL/GenBank/DDBJ databases">
        <title>Staphylococcus debuckii a clinical isolate.</title>
        <authorList>
            <person name="Magnan C."/>
            <person name="Plumet L."/>
            <person name="Morsli M."/>
            <person name="Molle V."/>
            <person name="Lavigne J.-P."/>
        </authorList>
    </citation>
    <scope>NUCLEOTIDE SEQUENCE [LARGE SCALE GENOMIC DNA]</scope>
    <source>
        <strain evidence="1 2">NSD001</strain>
    </source>
</reference>
<keyword evidence="2" id="KW-1185">Reference proteome</keyword>
<dbReference type="Proteomes" id="UP001380601">
    <property type="component" value="Unassembled WGS sequence"/>
</dbReference>
<accession>A0ABU9EUK8</accession>
<evidence type="ECO:0000313" key="1">
    <source>
        <dbReference type="EMBL" id="MEL0537191.1"/>
    </source>
</evidence>
<sequence length="48" mass="5648">MAYQSEYVLENEVLQQLEDLGYELTNIHNVESESNTYFNKELGVLKHD</sequence>
<protein>
    <submittedName>
        <fullName evidence="1">Uncharacterized protein</fullName>
    </submittedName>
</protein>
<name>A0ABU9EUK8_9STAP</name>